<feature type="compositionally biased region" description="Basic and acidic residues" evidence="4">
    <location>
        <begin position="746"/>
        <end position="755"/>
    </location>
</feature>
<gene>
    <name evidence="5" type="ORF">FOA43_003636</name>
</gene>
<dbReference type="AlphaFoldDB" id="A0A875RQ94"/>
<dbReference type="GO" id="GO:0005730">
    <property type="term" value="C:nucleolus"/>
    <property type="evidence" value="ECO:0007669"/>
    <property type="project" value="InterPro"/>
</dbReference>
<dbReference type="Proteomes" id="UP000662931">
    <property type="component" value="Chromosome 4"/>
</dbReference>
<evidence type="ECO:0000256" key="4">
    <source>
        <dbReference type="SAM" id="MobiDB-lite"/>
    </source>
</evidence>
<feature type="compositionally biased region" description="Basic and acidic residues" evidence="4">
    <location>
        <begin position="789"/>
        <end position="799"/>
    </location>
</feature>
<comment type="subcellular location">
    <subcellularLocation>
        <location evidence="1">Nucleus</location>
    </subcellularLocation>
</comment>
<dbReference type="InterPro" id="IPR007015">
    <property type="entry name" value="DNA_pol_V/MYBBP1A"/>
</dbReference>
<dbReference type="PANTHER" id="PTHR13213">
    <property type="entry name" value="MYB-BINDING PROTEIN 1A FAMILY MEMBER"/>
    <property type="match status" value="1"/>
</dbReference>
<dbReference type="RefSeq" id="XP_038779815.1">
    <property type="nucleotide sequence ID" value="XM_038923887.1"/>
</dbReference>
<feature type="compositionally biased region" description="Acidic residues" evidence="4">
    <location>
        <begin position="701"/>
        <end position="713"/>
    </location>
</feature>
<evidence type="ECO:0000313" key="6">
    <source>
        <dbReference type="Proteomes" id="UP000662931"/>
    </source>
</evidence>
<dbReference type="GO" id="GO:0000182">
    <property type="term" value="F:rDNA binding"/>
    <property type="evidence" value="ECO:0007669"/>
    <property type="project" value="TreeGrafter"/>
</dbReference>
<evidence type="ECO:0000256" key="3">
    <source>
        <dbReference type="ARBA" id="ARBA00023242"/>
    </source>
</evidence>
<name>A0A875RQ94_EENNA</name>
<dbReference type="Pfam" id="PF04931">
    <property type="entry name" value="DNA_pol_phi"/>
    <property type="match status" value="1"/>
</dbReference>
<dbReference type="PANTHER" id="PTHR13213:SF2">
    <property type="entry name" value="MYB-BINDING PROTEIN 1A"/>
    <property type="match status" value="1"/>
</dbReference>
<feature type="compositionally biased region" description="Acidic residues" evidence="4">
    <location>
        <begin position="736"/>
        <end position="745"/>
    </location>
</feature>
<accession>A0A875RQ94</accession>
<sequence>MTTVSKDNYYRLASDLEPERISAATILIKELSAVDNRKDWHYALSRLIKGLTSSRASARIGYSLCLAEILSILINDKHEYTIKEFLDDLNDELYDNSGKSSNGKNLRATLFGRLFGYQALINSNALQGHVEHILEVYDCLIEIALTKSWIREICFVTIYKGLKSLQLLDDEVVITALLKMIKNADLVLSPEGLLIYLAIDPAKRQFYSEKVGINSWKNGNPLSKGNMEILAKVLSDSEVGSADDQSHQSGNRQVGSWTPTLHYVWTPLLNELSSPEITTTTKKIKKHKHNKKEDNKVIEQISLTEFWKPVIDEQFFKLSASPERKYWGFEIFNLALSIPSLTQSQVSALLSANLLRSLINQSSKDNRMLHSLAKNTLRLLTETTKKYEERRIPILEKLLGTSLNFDKLTKSKTITDILNSCFSKQSLSDTIDYLTSVEVNSDYDIIKYQLLALDSLLKLVRSKREILSKSPELLKHVLNYLIEHTFLIKTSDPLRYTERMSKLSMERLYSVLSEAMSIQKNIDWTNYVIEYLMNFDHQINEVEVEDFEMRFKFEDSLTGLKSESINTLEAIKERLQNMKLDDPKTHLLNCFEILFSTALIELYTGDSESASILSDLTEAFGKASNIKSDRDENEQKKITEVLIDLMLTYINQRSTLMKKVAFTIWENLIEGIGESQLDRLFEILLTRENKQGQDKLFDPAMAEEEAEEEEEKEEVSSSSTEEPDSYANASVSSDLVVDETEASAFEDERRKKIEEVNENTTSALSKALRISENEMNSETDETNTAADANKGEKEENHEEKEDDEGEEDDDDDSHVTDSDDYESMSDEEMMALDSTLSQIFKQRREALQAIDGKSGNQRKLEAQEAREMMIFFKTRILDLLEIFIDERPTDSLNVNILLALINLMVLTMDKSVGVKAHKLVKKICKGKTELESERSALEALSKVQETAAHSKIQALTSACNHTCIFFTKNIEKQFGDKALDRVLDIYLKNFKKWLAHKSNKTTSGMFSDLVNWASSRRQEN</sequence>
<keyword evidence="3" id="KW-0539">Nucleus</keyword>
<dbReference type="EMBL" id="CP064815">
    <property type="protein sequence ID" value="QPG76250.1"/>
    <property type="molecule type" value="Genomic_DNA"/>
</dbReference>
<reference evidence="5" key="1">
    <citation type="submission" date="2020-10" db="EMBL/GenBank/DDBJ databases">
        <authorList>
            <person name="Roach M.J.R."/>
        </authorList>
    </citation>
    <scope>NUCLEOTIDE SEQUENCE</scope>
    <source>
        <strain evidence="5">CBS 1945</strain>
    </source>
</reference>
<evidence type="ECO:0000313" key="5">
    <source>
        <dbReference type="EMBL" id="QPG76250.1"/>
    </source>
</evidence>
<dbReference type="OrthoDB" id="342531at2759"/>
<organism evidence="5 6">
    <name type="scientific">Eeniella nana</name>
    <name type="common">Yeast</name>
    <name type="synonym">Brettanomyces nanus</name>
    <dbReference type="NCBI Taxonomy" id="13502"/>
    <lineage>
        <taxon>Eukaryota</taxon>
        <taxon>Fungi</taxon>
        <taxon>Dikarya</taxon>
        <taxon>Ascomycota</taxon>
        <taxon>Saccharomycotina</taxon>
        <taxon>Pichiomycetes</taxon>
        <taxon>Pichiales</taxon>
        <taxon>Pichiaceae</taxon>
        <taxon>Brettanomyces</taxon>
    </lineage>
</organism>
<evidence type="ECO:0008006" key="7">
    <source>
        <dbReference type="Google" id="ProtNLM"/>
    </source>
</evidence>
<dbReference type="InterPro" id="IPR016024">
    <property type="entry name" value="ARM-type_fold"/>
</dbReference>
<feature type="region of interest" description="Disordered" evidence="4">
    <location>
        <begin position="701"/>
        <end position="824"/>
    </location>
</feature>
<feature type="compositionally biased region" description="Acidic residues" evidence="4">
    <location>
        <begin position="800"/>
        <end position="824"/>
    </location>
</feature>
<protein>
    <recommendedName>
        <fullName evidence="7">DNA polymerase V</fullName>
    </recommendedName>
</protein>
<keyword evidence="6" id="KW-1185">Reference proteome</keyword>
<dbReference type="GeneID" id="62197036"/>
<evidence type="ECO:0000256" key="2">
    <source>
        <dbReference type="ARBA" id="ARBA00006809"/>
    </source>
</evidence>
<dbReference type="SUPFAM" id="SSF48371">
    <property type="entry name" value="ARM repeat"/>
    <property type="match status" value="1"/>
</dbReference>
<dbReference type="GO" id="GO:0006355">
    <property type="term" value="P:regulation of DNA-templated transcription"/>
    <property type="evidence" value="ECO:0007669"/>
    <property type="project" value="InterPro"/>
</dbReference>
<dbReference type="KEGG" id="bnn:FOA43_003636"/>
<proteinExistence type="inferred from homology"/>
<comment type="similarity">
    <text evidence="2">Belongs to the MYBBP1A family.</text>
</comment>
<evidence type="ECO:0000256" key="1">
    <source>
        <dbReference type="ARBA" id="ARBA00004123"/>
    </source>
</evidence>